<accession>X0ZKA3</accession>
<dbReference type="AlphaFoldDB" id="X0ZKA3"/>
<organism evidence="1">
    <name type="scientific">marine sediment metagenome</name>
    <dbReference type="NCBI Taxonomy" id="412755"/>
    <lineage>
        <taxon>unclassified sequences</taxon>
        <taxon>metagenomes</taxon>
        <taxon>ecological metagenomes</taxon>
    </lineage>
</organism>
<name>X0ZKA3_9ZZZZ</name>
<feature type="non-terminal residue" evidence="1">
    <location>
        <position position="1"/>
    </location>
</feature>
<gene>
    <name evidence="1" type="ORF">S01H1_80582</name>
</gene>
<evidence type="ECO:0000313" key="1">
    <source>
        <dbReference type="EMBL" id="GAG48731.1"/>
    </source>
</evidence>
<protein>
    <submittedName>
        <fullName evidence="1">Uncharacterized protein</fullName>
    </submittedName>
</protein>
<dbReference type="EMBL" id="BARS01054435">
    <property type="protein sequence ID" value="GAG48731.1"/>
    <property type="molecule type" value="Genomic_DNA"/>
</dbReference>
<sequence>SVGAVREAETGEIDGVPIRVVRADFLAAMVLSTGRPKDFARILA</sequence>
<comment type="caution">
    <text evidence="1">The sequence shown here is derived from an EMBL/GenBank/DDBJ whole genome shotgun (WGS) entry which is preliminary data.</text>
</comment>
<reference evidence="1" key="1">
    <citation type="journal article" date="2014" name="Front. Microbiol.">
        <title>High frequency of phylogenetically diverse reductive dehalogenase-homologous genes in deep subseafloor sedimentary metagenomes.</title>
        <authorList>
            <person name="Kawai M."/>
            <person name="Futagami T."/>
            <person name="Toyoda A."/>
            <person name="Takaki Y."/>
            <person name="Nishi S."/>
            <person name="Hori S."/>
            <person name="Arai W."/>
            <person name="Tsubouchi T."/>
            <person name="Morono Y."/>
            <person name="Uchiyama I."/>
            <person name="Ito T."/>
            <person name="Fujiyama A."/>
            <person name="Inagaki F."/>
            <person name="Takami H."/>
        </authorList>
    </citation>
    <scope>NUCLEOTIDE SEQUENCE</scope>
    <source>
        <strain evidence="1">Expedition CK06-06</strain>
    </source>
</reference>
<proteinExistence type="predicted"/>